<accession>A0A5D2GDT6</accession>
<proteinExistence type="predicted"/>
<feature type="region of interest" description="Disordered" evidence="1">
    <location>
        <begin position="1"/>
        <end position="24"/>
    </location>
</feature>
<dbReference type="EMBL" id="CM017692">
    <property type="protein sequence ID" value="TYH15840.1"/>
    <property type="molecule type" value="Genomic_DNA"/>
</dbReference>
<protein>
    <submittedName>
        <fullName evidence="2">Uncharacterized protein</fullName>
    </submittedName>
</protein>
<dbReference type="AlphaFoldDB" id="A0A5D2GDT6"/>
<name>A0A5D2GDT6_GOSDA</name>
<evidence type="ECO:0000313" key="2">
    <source>
        <dbReference type="EMBL" id="TYH15840.1"/>
    </source>
</evidence>
<reference evidence="2 3" key="1">
    <citation type="submission" date="2019-06" db="EMBL/GenBank/DDBJ databases">
        <title>WGS assembly of Gossypium darwinii.</title>
        <authorList>
            <person name="Chen Z.J."/>
            <person name="Sreedasyam A."/>
            <person name="Ando A."/>
            <person name="Song Q."/>
            <person name="De L."/>
            <person name="Hulse-Kemp A."/>
            <person name="Ding M."/>
            <person name="Ye W."/>
            <person name="Kirkbride R."/>
            <person name="Jenkins J."/>
            <person name="Plott C."/>
            <person name="Lovell J."/>
            <person name="Lin Y.-M."/>
            <person name="Vaughn R."/>
            <person name="Liu B."/>
            <person name="Li W."/>
            <person name="Simpson S."/>
            <person name="Scheffler B."/>
            <person name="Saski C."/>
            <person name="Grover C."/>
            <person name="Hu G."/>
            <person name="Conover J."/>
            <person name="Carlson J."/>
            <person name="Shu S."/>
            <person name="Boston L."/>
            <person name="Williams M."/>
            <person name="Peterson D."/>
            <person name="Mcgee K."/>
            <person name="Jones D."/>
            <person name="Wendel J."/>
            <person name="Stelly D."/>
            <person name="Grimwood J."/>
            <person name="Schmutz J."/>
        </authorList>
    </citation>
    <scope>NUCLEOTIDE SEQUENCE [LARGE SCALE GENOMIC DNA]</scope>
    <source>
        <strain evidence="2">1808015.09</strain>
    </source>
</reference>
<organism evidence="2 3">
    <name type="scientific">Gossypium darwinii</name>
    <name type="common">Darwin's cotton</name>
    <name type="synonym">Gossypium barbadense var. darwinii</name>
    <dbReference type="NCBI Taxonomy" id="34276"/>
    <lineage>
        <taxon>Eukaryota</taxon>
        <taxon>Viridiplantae</taxon>
        <taxon>Streptophyta</taxon>
        <taxon>Embryophyta</taxon>
        <taxon>Tracheophyta</taxon>
        <taxon>Spermatophyta</taxon>
        <taxon>Magnoliopsida</taxon>
        <taxon>eudicotyledons</taxon>
        <taxon>Gunneridae</taxon>
        <taxon>Pentapetalae</taxon>
        <taxon>rosids</taxon>
        <taxon>malvids</taxon>
        <taxon>Malvales</taxon>
        <taxon>Malvaceae</taxon>
        <taxon>Malvoideae</taxon>
        <taxon>Gossypium</taxon>
    </lineage>
</organism>
<evidence type="ECO:0000256" key="1">
    <source>
        <dbReference type="SAM" id="MobiDB-lite"/>
    </source>
</evidence>
<dbReference type="Proteomes" id="UP000323506">
    <property type="component" value="Chromosome A05"/>
</dbReference>
<evidence type="ECO:0000313" key="3">
    <source>
        <dbReference type="Proteomes" id="UP000323506"/>
    </source>
</evidence>
<gene>
    <name evidence="2" type="ORF">ES288_A05G071500v1</name>
</gene>
<sequence length="98" mass="10613">MLNKILKSNKKDEPNTDIPSLKPPPFPALLRQIQEKQLNRHFEPSFDFREGFSDAATVGSGIMDVGRGSCFTLVGRTCDVECVVVENVGSGSMEAVGG</sequence>
<keyword evidence="3" id="KW-1185">Reference proteome</keyword>